<evidence type="ECO:0000256" key="1">
    <source>
        <dbReference type="SAM" id="MobiDB-lite"/>
    </source>
</evidence>
<dbReference type="CDD" id="cd00093">
    <property type="entry name" value="HTH_XRE"/>
    <property type="match status" value="1"/>
</dbReference>
<comment type="caution">
    <text evidence="3">The sequence shown here is derived from an EMBL/GenBank/DDBJ whole genome shotgun (WGS) entry which is preliminary data.</text>
</comment>
<evidence type="ECO:0000313" key="3">
    <source>
        <dbReference type="EMBL" id="GHI89932.1"/>
    </source>
</evidence>
<accession>A0A919H6A3</accession>
<dbReference type="EMBL" id="BNEE01000006">
    <property type="protein sequence ID" value="GHI89932.1"/>
    <property type="molecule type" value="Genomic_DNA"/>
</dbReference>
<dbReference type="InterPro" id="IPR043917">
    <property type="entry name" value="DUF5753"/>
</dbReference>
<name>A0A919H6A3_9ACTN</name>
<evidence type="ECO:0000259" key="2">
    <source>
        <dbReference type="PROSITE" id="PS50943"/>
    </source>
</evidence>
<keyword evidence="4" id="KW-1185">Reference proteome</keyword>
<dbReference type="SMART" id="SM00530">
    <property type="entry name" value="HTH_XRE"/>
    <property type="match status" value="1"/>
</dbReference>
<organism evidence="3 4">
    <name type="scientific">Streptomyces xanthophaeus</name>
    <dbReference type="NCBI Taxonomy" id="67385"/>
    <lineage>
        <taxon>Bacteria</taxon>
        <taxon>Bacillati</taxon>
        <taxon>Actinomycetota</taxon>
        <taxon>Actinomycetes</taxon>
        <taxon>Kitasatosporales</taxon>
        <taxon>Streptomycetaceae</taxon>
        <taxon>Streptomyces</taxon>
    </lineage>
</organism>
<evidence type="ECO:0000313" key="4">
    <source>
        <dbReference type="Proteomes" id="UP000600026"/>
    </source>
</evidence>
<dbReference type="InterPro" id="IPR010982">
    <property type="entry name" value="Lambda_DNA-bd_dom_sf"/>
</dbReference>
<gene>
    <name evidence="3" type="ORF">Sxan_72960</name>
</gene>
<dbReference type="Pfam" id="PF19054">
    <property type="entry name" value="DUF5753"/>
    <property type="match status" value="1"/>
</dbReference>
<dbReference type="SUPFAM" id="SSF47413">
    <property type="entry name" value="lambda repressor-like DNA-binding domains"/>
    <property type="match status" value="1"/>
</dbReference>
<dbReference type="Gene3D" id="1.10.260.40">
    <property type="entry name" value="lambda repressor-like DNA-binding domains"/>
    <property type="match status" value="1"/>
</dbReference>
<dbReference type="InterPro" id="IPR001387">
    <property type="entry name" value="Cro/C1-type_HTH"/>
</dbReference>
<sequence>MPGPRGGRSSTLGPVGGRCPGAGRPPDRFPTRRVNIRKKAVSCVLTGVGAVSAWLRSAMTEPHAARCQLGGDRPMVSMRDLDPSASPLDYYGFELRRLREEAGLKQAQLGAIVFCTGSLIGQVETTKRVPTRDFSERIDAALGTGGLFSRLVGLVLRSQLPTWFQPYAQMEAKAAYLSTYQAQLVYGLLQTEEYARAVLGVWNKEELDTKVAARMDRQRVLDRENPPLTWVVLSEAVLHQEIGGRAVMRKQLAHLLSLQSREWVQVQILPYEAGAHAGLPGSFNLLRFDDDPDLVYTEDFVQGHMTANPQALREGSLRYDHLQAAALSVEESAARIARVMEERYGEHPAPDERALA</sequence>
<dbReference type="GO" id="GO:0003677">
    <property type="term" value="F:DNA binding"/>
    <property type="evidence" value="ECO:0007669"/>
    <property type="project" value="InterPro"/>
</dbReference>
<dbReference type="Proteomes" id="UP000600026">
    <property type="component" value="Unassembled WGS sequence"/>
</dbReference>
<dbReference type="Pfam" id="PF13560">
    <property type="entry name" value="HTH_31"/>
    <property type="match status" value="1"/>
</dbReference>
<feature type="domain" description="HTH cro/C1-type" evidence="2">
    <location>
        <begin position="95"/>
        <end position="148"/>
    </location>
</feature>
<dbReference type="PROSITE" id="PS50943">
    <property type="entry name" value="HTH_CROC1"/>
    <property type="match status" value="1"/>
</dbReference>
<feature type="region of interest" description="Disordered" evidence="1">
    <location>
        <begin position="1"/>
        <end position="30"/>
    </location>
</feature>
<protein>
    <submittedName>
        <fullName evidence="3">Transcriptional regulator</fullName>
    </submittedName>
</protein>
<dbReference type="AlphaFoldDB" id="A0A919H6A3"/>
<proteinExistence type="predicted"/>
<reference evidence="3" key="1">
    <citation type="submission" date="2020-09" db="EMBL/GenBank/DDBJ databases">
        <title>Whole genome shotgun sequence of Streptomyces xanthophaeus NBRC 12829.</title>
        <authorList>
            <person name="Komaki H."/>
            <person name="Tamura T."/>
        </authorList>
    </citation>
    <scope>NUCLEOTIDE SEQUENCE</scope>
    <source>
        <strain evidence="3">NBRC 12829</strain>
    </source>
</reference>